<proteinExistence type="predicted"/>
<dbReference type="Proteomes" id="UP001175228">
    <property type="component" value="Unassembled WGS sequence"/>
</dbReference>
<dbReference type="AlphaFoldDB" id="A0AA39Q573"/>
<dbReference type="EMBL" id="JAUEPU010000015">
    <property type="protein sequence ID" value="KAK0496462.1"/>
    <property type="molecule type" value="Genomic_DNA"/>
</dbReference>
<name>A0AA39Q573_9AGAR</name>
<comment type="caution">
    <text evidence="1">The sequence shown here is derived from an EMBL/GenBank/DDBJ whole genome shotgun (WGS) entry which is preliminary data.</text>
</comment>
<sequence length="88" mass="10020">MYIILSAGIAFLIAILLLRRFFQRHSVISRLPVAPAEEASILWGHEYKVVEGEASVEYTRWAALLGQVFRIKTALFQGDRVRSLQFIA</sequence>
<gene>
    <name evidence="1" type="ORF">EDD18DRAFT_207235</name>
</gene>
<keyword evidence="2" id="KW-1185">Reference proteome</keyword>
<evidence type="ECO:0000313" key="1">
    <source>
        <dbReference type="EMBL" id="KAK0496462.1"/>
    </source>
</evidence>
<organism evidence="1 2">
    <name type="scientific">Armillaria luteobubalina</name>
    <dbReference type="NCBI Taxonomy" id="153913"/>
    <lineage>
        <taxon>Eukaryota</taxon>
        <taxon>Fungi</taxon>
        <taxon>Dikarya</taxon>
        <taxon>Basidiomycota</taxon>
        <taxon>Agaricomycotina</taxon>
        <taxon>Agaricomycetes</taxon>
        <taxon>Agaricomycetidae</taxon>
        <taxon>Agaricales</taxon>
        <taxon>Marasmiineae</taxon>
        <taxon>Physalacriaceae</taxon>
        <taxon>Armillaria</taxon>
    </lineage>
</organism>
<reference evidence="1" key="1">
    <citation type="submission" date="2023-06" db="EMBL/GenBank/DDBJ databases">
        <authorList>
            <consortium name="Lawrence Berkeley National Laboratory"/>
            <person name="Ahrendt S."/>
            <person name="Sahu N."/>
            <person name="Indic B."/>
            <person name="Wong-Bajracharya J."/>
            <person name="Merenyi Z."/>
            <person name="Ke H.-M."/>
            <person name="Monk M."/>
            <person name="Kocsube S."/>
            <person name="Drula E."/>
            <person name="Lipzen A."/>
            <person name="Balint B."/>
            <person name="Henrissat B."/>
            <person name="Andreopoulos B."/>
            <person name="Martin F.M."/>
            <person name="Harder C.B."/>
            <person name="Rigling D."/>
            <person name="Ford K.L."/>
            <person name="Foster G.D."/>
            <person name="Pangilinan J."/>
            <person name="Papanicolaou A."/>
            <person name="Barry K."/>
            <person name="LaButti K."/>
            <person name="Viragh M."/>
            <person name="Koriabine M."/>
            <person name="Yan M."/>
            <person name="Riley R."/>
            <person name="Champramary S."/>
            <person name="Plett K.L."/>
            <person name="Tsai I.J."/>
            <person name="Slot J."/>
            <person name="Sipos G."/>
            <person name="Plett J."/>
            <person name="Nagy L.G."/>
            <person name="Grigoriev I.V."/>
        </authorList>
    </citation>
    <scope>NUCLEOTIDE SEQUENCE</scope>
    <source>
        <strain evidence="1">HWK02</strain>
    </source>
</reference>
<accession>A0AA39Q573</accession>
<evidence type="ECO:0000313" key="2">
    <source>
        <dbReference type="Proteomes" id="UP001175228"/>
    </source>
</evidence>
<protein>
    <submittedName>
        <fullName evidence="1">Uncharacterized protein</fullName>
    </submittedName>
</protein>